<reference evidence="4 5" key="1">
    <citation type="journal article" date="2009" name="J. Bacteriol.">
        <title>Complete and draft genome sequences of six members of the Aquificales.</title>
        <authorList>
            <person name="Reysenbach A.L."/>
            <person name="Hamamura N."/>
            <person name="Podar M."/>
            <person name="Griffiths E."/>
            <person name="Ferreira S."/>
            <person name="Hochstein R."/>
            <person name="Heidelberg J."/>
            <person name="Johnson J."/>
            <person name="Mead D."/>
            <person name="Pohorille A."/>
            <person name="Sarmiento M."/>
            <person name="Schweighofer K."/>
            <person name="Seshadri R."/>
            <person name="Voytek M.A."/>
        </authorList>
    </citation>
    <scope>NUCLEOTIDE SEQUENCE [LARGE SCALE GENOMIC DNA]</scope>
    <source>
        <strain evidence="5">Az-Fu1 / DSM 15241 / OCM 825</strain>
    </source>
</reference>
<dbReference type="Proteomes" id="UP000001369">
    <property type="component" value="Chromosome"/>
</dbReference>
<evidence type="ECO:0000313" key="5">
    <source>
        <dbReference type="Proteomes" id="UP000001369"/>
    </source>
</evidence>
<dbReference type="HOGENOM" id="CLU_628413_0_0_0"/>
<dbReference type="GO" id="GO:0005886">
    <property type="term" value="C:plasma membrane"/>
    <property type="evidence" value="ECO:0007669"/>
    <property type="project" value="TreeGrafter"/>
</dbReference>
<feature type="domain" description="GGDEF" evidence="3">
    <location>
        <begin position="302"/>
        <end position="431"/>
    </location>
</feature>
<dbReference type="KEGG" id="saf:SULAZ_0215"/>
<dbReference type="InterPro" id="IPR043128">
    <property type="entry name" value="Rev_trsase/Diguanyl_cyclase"/>
</dbReference>
<organism evidence="4 5">
    <name type="scientific">Sulfurihydrogenibium azorense (strain DSM 15241 / OCM 825 / Az-Fu1)</name>
    <dbReference type="NCBI Taxonomy" id="204536"/>
    <lineage>
        <taxon>Bacteria</taxon>
        <taxon>Pseudomonadati</taxon>
        <taxon>Aquificota</taxon>
        <taxon>Aquificia</taxon>
        <taxon>Aquificales</taxon>
        <taxon>Hydrogenothermaceae</taxon>
        <taxon>Sulfurihydrogenibium</taxon>
    </lineage>
</organism>
<dbReference type="GO" id="GO:1902201">
    <property type="term" value="P:negative regulation of bacterial-type flagellum-dependent cell motility"/>
    <property type="evidence" value="ECO:0007669"/>
    <property type="project" value="TreeGrafter"/>
</dbReference>
<dbReference type="GO" id="GO:0043709">
    <property type="term" value="P:cell adhesion involved in single-species biofilm formation"/>
    <property type="evidence" value="ECO:0007669"/>
    <property type="project" value="TreeGrafter"/>
</dbReference>
<dbReference type="Gene3D" id="1.20.120.30">
    <property type="entry name" value="Aspartate receptor, ligand-binding domain"/>
    <property type="match status" value="1"/>
</dbReference>
<accession>C1DXV0</accession>
<dbReference type="OrthoDB" id="9783076at2"/>
<name>C1DXV0_SULAA</name>
<dbReference type="SMART" id="SM00267">
    <property type="entry name" value="GGDEF"/>
    <property type="match status" value="1"/>
</dbReference>
<dbReference type="Gene3D" id="3.30.70.270">
    <property type="match status" value="1"/>
</dbReference>
<dbReference type="PROSITE" id="PS50887">
    <property type="entry name" value="GGDEF"/>
    <property type="match status" value="1"/>
</dbReference>
<dbReference type="PANTHER" id="PTHR45138">
    <property type="entry name" value="REGULATORY COMPONENTS OF SENSORY TRANSDUCTION SYSTEM"/>
    <property type="match status" value="1"/>
</dbReference>
<dbReference type="STRING" id="204536.SULAZ_0215"/>
<dbReference type="PANTHER" id="PTHR45138:SF9">
    <property type="entry name" value="DIGUANYLATE CYCLASE DGCM-RELATED"/>
    <property type="match status" value="1"/>
</dbReference>
<dbReference type="CDD" id="cd01949">
    <property type="entry name" value="GGDEF"/>
    <property type="match status" value="1"/>
</dbReference>
<sequence>MRKMPYKLLERFKERVRKEVWEEKIKDFHPKIPDIISEIETFYDRSISISILTEDDKLYLKRFVKRYIKNYLLKYPDEKYVLNLYNAGKRLFLKGYTDEILLEVYKIVYKSVEKDSLLKEKINFDFLVVLRPYMNYSLDEEKKLLKDSNVEMVLSLQEAAKIHIKNRNKFLKAVADGDTDVLSNLPDYKICEFTKWLEEHGQKYIDEKSYEEVWHFHKLFHEKFEKIKHIYSKNKENNSLAVYLLLKDIENASLKLLFILNRISLDNVSKIALKDSLTGFFNRHMLDVLLSKETSRSKRHGYKISILMMDLDNFKNINDIYGHLVGDEVLMHFSRIVKNNLRESDYPFRYGGEEFLILLPHTDEEGALVVAERIRKSVESYKFPVIERITVSCGVREIKNLDNPYIDIEEADRYLYIAKKTGKNRCVYGSTAFTGKS</sequence>
<dbReference type="InterPro" id="IPR000160">
    <property type="entry name" value="GGDEF_dom"/>
</dbReference>
<dbReference type="SUPFAM" id="SSF55073">
    <property type="entry name" value="Nucleotide cyclase"/>
    <property type="match status" value="1"/>
</dbReference>
<evidence type="ECO:0000256" key="2">
    <source>
        <dbReference type="ARBA" id="ARBA00034247"/>
    </source>
</evidence>
<gene>
    <name evidence="4" type="ordered locus">SULAZ_0215</name>
</gene>
<keyword evidence="5" id="KW-1185">Reference proteome</keyword>
<dbReference type="EC" id="2.7.7.65" evidence="1"/>
<dbReference type="EMBL" id="CP001229">
    <property type="protein sequence ID" value="ACN99505.1"/>
    <property type="molecule type" value="Genomic_DNA"/>
</dbReference>
<protein>
    <recommendedName>
        <fullName evidence="1">diguanylate cyclase</fullName>
        <ecNumber evidence="1">2.7.7.65</ecNumber>
    </recommendedName>
</protein>
<dbReference type="Pfam" id="PF00990">
    <property type="entry name" value="GGDEF"/>
    <property type="match status" value="1"/>
</dbReference>
<dbReference type="FunFam" id="3.30.70.270:FF:000001">
    <property type="entry name" value="Diguanylate cyclase domain protein"/>
    <property type="match status" value="1"/>
</dbReference>
<dbReference type="GO" id="GO:0052621">
    <property type="term" value="F:diguanylate cyclase activity"/>
    <property type="evidence" value="ECO:0007669"/>
    <property type="project" value="UniProtKB-EC"/>
</dbReference>
<evidence type="ECO:0000313" key="4">
    <source>
        <dbReference type="EMBL" id="ACN99505.1"/>
    </source>
</evidence>
<dbReference type="RefSeq" id="WP_012674818.1">
    <property type="nucleotide sequence ID" value="NC_012438.1"/>
</dbReference>
<evidence type="ECO:0000256" key="1">
    <source>
        <dbReference type="ARBA" id="ARBA00012528"/>
    </source>
</evidence>
<evidence type="ECO:0000259" key="3">
    <source>
        <dbReference type="PROSITE" id="PS50887"/>
    </source>
</evidence>
<comment type="catalytic activity">
    <reaction evidence="2">
        <text>2 GTP = 3',3'-c-di-GMP + 2 diphosphate</text>
        <dbReference type="Rhea" id="RHEA:24898"/>
        <dbReference type="ChEBI" id="CHEBI:33019"/>
        <dbReference type="ChEBI" id="CHEBI:37565"/>
        <dbReference type="ChEBI" id="CHEBI:58805"/>
        <dbReference type="EC" id="2.7.7.65"/>
    </reaction>
</comment>
<dbReference type="AlphaFoldDB" id="C1DXV0"/>
<dbReference type="NCBIfam" id="TIGR00254">
    <property type="entry name" value="GGDEF"/>
    <property type="match status" value="1"/>
</dbReference>
<dbReference type="InterPro" id="IPR029787">
    <property type="entry name" value="Nucleotide_cyclase"/>
</dbReference>
<dbReference type="InterPro" id="IPR050469">
    <property type="entry name" value="Diguanylate_Cyclase"/>
</dbReference>
<proteinExistence type="predicted"/>
<dbReference type="eggNOG" id="COG3706">
    <property type="taxonomic scope" value="Bacteria"/>
</dbReference>